<name>A0ABT9G8E8_LEPDI</name>
<dbReference type="Gene3D" id="3.50.50.60">
    <property type="entry name" value="FAD/NAD(P)-binding domain"/>
    <property type="match status" value="2"/>
</dbReference>
<dbReference type="NCBIfam" id="TIGR01988">
    <property type="entry name" value="Ubi-OHases"/>
    <property type="match status" value="1"/>
</dbReference>
<proteinExistence type="inferred from homology"/>
<dbReference type="PANTHER" id="PTHR43876:SF8">
    <property type="entry name" value="2-OCTAPRENYL-6-METHOXYPHENOL HYDROXYLASE"/>
    <property type="match status" value="1"/>
</dbReference>
<feature type="domain" description="FAD-binding" evidence="8">
    <location>
        <begin position="10"/>
        <end position="345"/>
    </location>
</feature>
<keyword evidence="4" id="KW-0285">Flavoprotein</keyword>
<dbReference type="InterPro" id="IPR018168">
    <property type="entry name" value="Ubi_Hdrlase_CS"/>
</dbReference>
<evidence type="ECO:0000259" key="8">
    <source>
        <dbReference type="Pfam" id="PF01494"/>
    </source>
</evidence>
<comment type="pathway">
    <text evidence="2">Cofactor biosynthesis; ubiquinone biosynthesis.</text>
</comment>
<evidence type="ECO:0000256" key="3">
    <source>
        <dbReference type="ARBA" id="ARBA00005349"/>
    </source>
</evidence>
<keyword evidence="10" id="KW-1185">Reference proteome</keyword>
<keyword evidence="6" id="KW-0560">Oxidoreductase</keyword>
<comment type="cofactor">
    <cofactor evidence="1">
        <name>FAD</name>
        <dbReference type="ChEBI" id="CHEBI:57692"/>
    </cofactor>
</comment>
<dbReference type="Pfam" id="PF01494">
    <property type="entry name" value="FAD_binding_3"/>
    <property type="match status" value="1"/>
</dbReference>
<reference evidence="9 10" key="1">
    <citation type="submission" date="2023-08" db="EMBL/GenBank/DDBJ databases">
        <authorList>
            <person name="Roldan D.M."/>
            <person name="Menes R.J."/>
        </authorList>
    </citation>
    <scope>NUCLEOTIDE SEQUENCE [LARGE SCALE GENOMIC DNA]</scope>
    <source>
        <strain evidence="9 10">CCM 2812</strain>
    </source>
</reference>
<evidence type="ECO:0000256" key="5">
    <source>
        <dbReference type="ARBA" id="ARBA00022827"/>
    </source>
</evidence>
<keyword evidence="5" id="KW-0274">FAD</keyword>
<dbReference type="Proteomes" id="UP001235760">
    <property type="component" value="Unassembled WGS sequence"/>
</dbReference>
<dbReference type="PRINTS" id="PR00420">
    <property type="entry name" value="RNGMNOXGNASE"/>
</dbReference>
<dbReference type="RefSeq" id="WP_305751106.1">
    <property type="nucleotide sequence ID" value="NZ_JAUZEE010000012.1"/>
</dbReference>
<protein>
    <submittedName>
        <fullName evidence="9">FAD-dependent monooxygenase</fullName>
    </submittedName>
</protein>
<dbReference type="InterPro" id="IPR036188">
    <property type="entry name" value="FAD/NAD-bd_sf"/>
</dbReference>
<sequence length="397" mass="41880">MNSAASRPLDVCIRGQGAVGSCLALALSRQGWQVGLAGLDAAAAPRRGPDVRAYALNAASAALLRELRVWDALPADAITPVDAMDVRGDDGGQLGFSAWTQAVDALAWIVDAAALDEALAQALHFAPHVQRLKPDDPRMQARPAGAATDLARPLLAVCEGRDSATREALGADWHRHGYGHQAIAARLVADRPHQGVARQWFRSPDILALLPFDRPAPGHAYALVWSLPDAQVAELQALDDAAFEAALNAASGGAASGGAAGTLRLAGPRVAWPLMLAQAQRWCGPGWVLLGDAAHAVHPLAGQGLNLGLGDVRALVDVLVAARADTPWRAAGDERTLRRYVRRRQTPTHAMGTLTDGLLHLFAAQDAPLRSLRNVGMSAVDRLGPVKRWLTARALDA</sequence>
<evidence type="ECO:0000313" key="9">
    <source>
        <dbReference type="EMBL" id="MDP4302567.1"/>
    </source>
</evidence>
<dbReference type="InterPro" id="IPR010971">
    <property type="entry name" value="UbiH/COQ6"/>
</dbReference>
<keyword evidence="7 9" id="KW-0503">Monooxygenase</keyword>
<dbReference type="PROSITE" id="PS01304">
    <property type="entry name" value="UBIH"/>
    <property type="match status" value="1"/>
</dbReference>
<evidence type="ECO:0000256" key="2">
    <source>
        <dbReference type="ARBA" id="ARBA00004749"/>
    </source>
</evidence>
<evidence type="ECO:0000256" key="6">
    <source>
        <dbReference type="ARBA" id="ARBA00023002"/>
    </source>
</evidence>
<comment type="similarity">
    <text evidence="3">Belongs to the UbiH/COQ6 family.</text>
</comment>
<evidence type="ECO:0000256" key="7">
    <source>
        <dbReference type="ARBA" id="ARBA00023033"/>
    </source>
</evidence>
<organism evidence="9 10">
    <name type="scientific">Leptothrix discophora</name>
    <dbReference type="NCBI Taxonomy" id="89"/>
    <lineage>
        <taxon>Bacteria</taxon>
        <taxon>Pseudomonadati</taxon>
        <taxon>Pseudomonadota</taxon>
        <taxon>Betaproteobacteria</taxon>
        <taxon>Burkholderiales</taxon>
        <taxon>Sphaerotilaceae</taxon>
        <taxon>Leptothrix</taxon>
    </lineage>
</organism>
<accession>A0ABT9G8E8</accession>
<dbReference type="GO" id="GO:0004497">
    <property type="term" value="F:monooxygenase activity"/>
    <property type="evidence" value="ECO:0007669"/>
    <property type="project" value="UniProtKB-KW"/>
</dbReference>
<dbReference type="SUPFAM" id="SSF51905">
    <property type="entry name" value="FAD/NAD(P)-binding domain"/>
    <property type="match status" value="1"/>
</dbReference>
<dbReference type="EMBL" id="JAUZEE010000012">
    <property type="protein sequence ID" value="MDP4302567.1"/>
    <property type="molecule type" value="Genomic_DNA"/>
</dbReference>
<evidence type="ECO:0000313" key="10">
    <source>
        <dbReference type="Proteomes" id="UP001235760"/>
    </source>
</evidence>
<evidence type="ECO:0000256" key="4">
    <source>
        <dbReference type="ARBA" id="ARBA00022630"/>
    </source>
</evidence>
<dbReference type="InterPro" id="IPR051205">
    <property type="entry name" value="UbiH/COQ6_monooxygenase"/>
</dbReference>
<dbReference type="PANTHER" id="PTHR43876">
    <property type="entry name" value="UBIQUINONE BIOSYNTHESIS MONOOXYGENASE COQ6, MITOCHONDRIAL"/>
    <property type="match status" value="1"/>
</dbReference>
<gene>
    <name evidence="9" type="ORF">Q8X39_18160</name>
</gene>
<dbReference type="InterPro" id="IPR002938">
    <property type="entry name" value="FAD-bd"/>
</dbReference>
<evidence type="ECO:0000256" key="1">
    <source>
        <dbReference type="ARBA" id="ARBA00001974"/>
    </source>
</evidence>
<comment type="caution">
    <text evidence="9">The sequence shown here is derived from an EMBL/GenBank/DDBJ whole genome shotgun (WGS) entry which is preliminary data.</text>
</comment>